<evidence type="ECO:0000256" key="2">
    <source>
        <dbReference type="ARBA" id="ARBA00023125"/>
    </source>
</evidence>
<feature type="domain" description="HTH araC/xylS-type" evidence="4">
    <location>
        <begin position="259"/>
        <end position="357"/>
    </location>
</feature>
<dbReference type="Pfam" id="PF12833">
    <property type="entry name" value="HTH_18"/>
    <property type="match status" value="1"/>
</dbReference>
<protein>
    <submittedName>
        <fullName evidence="5">Transcriptional regulator</fullName>
    </submittedName>
</protein>
<dbReference type="PATRIC" id="fig|1300222.3.peg.2000"/>
<evidence type="ECO:0000313" key="6">
    <source>
        <dbReference type="Proteomes" id="UP000012081"/>
    </source>
</evidence>
<evidence type="ECO:0000259" key="4">
    <source>
        <dbReference type="PROSITE" id="PS01124"/>
    </source>
</evidence>
<dbReference type="PANTHER" id="PTHR47894:SF1">
    <property type="entry name" value="HTH-TYPE TRANSCRIPTIONAL REGULATOR VQSM"/>
    <property type="match status" value="1"/>
</dbReference>
<dbReference type="InterPro" id="IPR009057">
    <property type="entry name" value="Homeodomain-like_sf"/>
</dbReference>
<dbReference type="InterPro" id="IPR032687">
    <property type="entry name" value="AraC-type_N"/>
</dbReference>
<dbReference type="Pfam" id="PF12625">
    <property type="entry name" value="Arabinose_bd"/>
    <property type="match status" value="1"/>
</dbReference>
<reference evidence="5 6" key="1">
    <citation type="submission" date="2013-03" db="EMBL/GenBank/DDBJ databases">
        <title>Assembly of a new bacterial strain Brevibacillus borstelensis AK1.</title>
        <authorList>
            <person name="Rajan I."/>
            <person name="PoliReddy D."/>
            <person name="Sugumar T."/>
            <person name="Rathinam K."/>
            <person name="Alqarawi S."/>
            <person name="Khalil A.B."/>
            <person name="Sivakumar N."/>
        </authorList>
    </citation>
    <scope>NUCLEOTIDE SEQUENCE [LARGE SCALE GENOMIC DNA]</scope>
    <source>
        <strain evidence="5 6">AK1</strain>
    </source>
</reference>
<evidence type="ECO:0000313" key="5">
    <source>
        <dbReference type="EMBL" id="EMT53036.1"/>
    </source>
</evidence>
<dbReference type="PROSITE" id="PS01124">
    <property type="entry name" value="HTH_ARAC_FAMILY_2"/>
    <property type="match status" value="1"/>
</dbReference>
<dbReference type="InterPro" id="IPR018060">
    <property type="entry name" value="HTH_AraC"/>
</dbReference>
<dbReference type="Gene3D" id="1.10.10.60">
    <property type="entry name" value="Homeodomain-like"/>
    <property type="match status" value="1"/>
</dbReference>
<dbReference type="GO" id="GO:0003700">
    <property type="term" value="F:DNA-binding transcription factor activity"/>
    <property type="evidence" value="ECO:0007669"/>
    <property type="project" value="InterPro"/>
</dbReference>
<dbReference type="Proteomes" id="UP000012081">
    <property type="component" value="Unassembled WGS sequence"/>
</dbReference>
<dbReference type="GO" id="GO:0005829">
    <property type="term" value="C:cytosol"/>
    <property type="evidence" value="ECO:0007669"/>
    <property type="project" value="TreeGrafter"/>
</dbReference>
<dbReference type="SMART" id="SM00342">
    <property type="entry name" value="HTH_ARAC"/>
    <property type="match status" value="1"/>
</dbReference>
<keyword evidence="6" id="KW-1185">Reference proteome</keyword>
<keyword evidence="2" id="KW-0238">DNA-binding</keyword>
<evidence type="ECO:0000256" key="1">
    <source>
        <dbReference type="ARBA" id="ARBA00023015"/>
    </source>
</evidence>
<organism evidence="5 6">
    <name type="scientific">Brevibacillus borstelensis AK1</name>
    <dbReference type="NCBI Taxonomy" id="1300222"/>
    <lineage>
        <taxon>Bacteria</taxon>
        <taxon>Bacillati</taxon>
        <taxon>Bacillota</taxon>
        <taxon>Bacilli</taxon>
        <taxon>Bacillales</taxon>
        <taxon>Paenibacillaceae</taxon>
        <taxon>Brevibacillus</taxon>
    </lineage>
</organism>
<keyword evidence="3" id="KW-0804">Transcription</keyword>
<accession>M8E189</accession>
<dbReference type="GO" id="GO:0000976">
    <property type="term" value="F:transcription cis-regulatory region binding"/>
    <property type="evidence" value="ECO:0007669"/>
    <property type="project" value="TreeGrafter"/>
</dbReference>
<dbReference type="PANTHER" id="PTHR47894">
    <property type="entry name" value="HTH-TYPE TRANSCRIPTIONAL REGULATOR GADX"/>
    <property type="match status" value="1"/>
</dbReference>
<dbReference type="SUPFAM" id="SSF46689">
    <property type="entry name" value="Homeodomain-like"/>
    <property type="match status" value="1"/>
</dbReference>
<dbReference type="AlphaFoldDB" id="M8E189"/>
<dbReference type="STRING" id="1300222.I532_09672"/>
<gene>
    <name evidence="5" type="ORF">I532_09672</name>
</gene>
<evidence type="ECO:0000256" key="3">
    <source>
        <dbReference type="ARBA" id="ARBA00023163"/>
    </source>
</evidence>
<keyword evidence="1" id="KW-0805">Transcription regulation</keyword>
<dbReference type="EMBL" id="APBN01000003">
    <property type="protein sequence ID" value="EMT53036.1"/>
    <property type="molecule type" value="Genomic_DNA"/>
</dbReference>
<proteinExistence type="predicted"/>
<comment type="caution">
    <text evidence="5">The sequence shown here is derived from an EMBL/GenBank/DDBJ whole genome shotgun (WGS) entry which is preliminary data.</text>
</comment>
<name>M8E189_9BACL</name>
<sequence length="370" mass="42695">MNFGHINDAKRINVVVLRKREAWTLMDDQGFAISMVYPIMKTIAQKGFDFGQFCRHVSFDMAKLQDVDARIDESELVRLMNEAARFTQDDYFGLHQGELTDIADMGILGYVMMHSDRIVDALKAYQRYNVILCSGYNLDWEEQGDDAILRFYKTTPTPMSRQCVEDMVSSLYHLIARMSNRSIAIKELQFAHAAPADDGPYLSIFGVEPRFDGRENGLRMSKEVLQYPILYSEPRLRRAFEPIAEEVREKLLRGREFSDRVFQWMMACMPASLPTLQETAASFQMSTRSLQAKLKEESTSYNELSARVRKEIALVYLNKHEYSISQIAYLLHYTEPSAFQAAFKKWTGLTPGQYRAQRRQKSVSLDTAEL</sequence>